<reference evidence="2" key="1">
    <citation type="journal article" date="2021" name="Nat. Commun.">
        <title>Genetic determinants of endophytism in the Arabidopsis root mycobiome.</title>
        <authorList>
            <person name="Mesny F."/>
            <person name="Miyauchi S."/>
            <person name="Thiergart T."/>
            <person name="Pickel B."/>
            <person name="Atanasova L."/>
            <person name="Karlsson M."/>
            <person name="Huettel B."/>
            <person name="Barry K.W."/>
            <person name="Haridas S."/>
            <person name="Chen C."/>
            <person name="Bauer D."/>
            <person name="Andreopoulos W."/>
            <person name="Pangilinan J."/>
            <person name="LaButti K."/>
            <person name="Riley R."/>
            <person name="Lipzen A."/>
            <person name="Clum A."/>
            <person name="Drula E."/>
            <person name="Henrissat B."/>
            <person name="Kohler A."/>
            <person name="Grigoriev I.V."/>
            <person name="Martin F.M."/>
            <person name="Hacquard S."/>
        </authorList>
    </citation>
    <scope>NUCLEOTIDE SEQUENCE</scope>
    <source>
        <strain evidence="2">MPI-CAGE-AT-0016</strain>
    </source>
</reference>
<dbReference type="Proteomes" id="UP000813385">
    <property type="component" value="Unassembled WGS sequence"/>
</dbReference>
<evidence type="ECO:0000313" key="3">
    <source>
        <dbReference type="Proteomes" id="UP000813385"/>
    </source>
</evidence>
<dbReference type="EMBL" id="JAGPXD010000004">
    <property type="protein sequence ID" value="KAH7359422.1"/>
    <property type="molecule type" value="Genomic_DNA"/>
</dbReference>
<evidence type="ECO:0000313" key="2">
    <source>
        <dbReference type="EMBL" id="KAH7359422.1"/>
    </source>
</evidence>
<accession>A0A8K0X430</accession>
<sequence length="123" mass="13328">MKFSATAILATTLLGAGASAQQHRCAAYNGPSPGPNFLNIGYTHLLDTFYHSSNRDVDATIDPHGRTFSIKNNTLRRHVVCHVNGVAGRICFWINASHSCVTTLPAQYVPASVSPGFLRTWEA</sequence>
<feature type="signal peptide" evidence="1">
    <location>
        <begin position="1"/>
        <end position="20"/>
    </location>
</feature>
<keyword evidence="1" id="KW-0732">Signal</keyword>
<organism evidence="2 3">
    <name type="scientific">Plectosphaerella cucumerina</name>
    <dbReference type="NCBI Taxonomy" id="40658"/>
    <lineage>
        <taxon>Eukaryota</taxon>
        <taxon>Fungi</taxon>
        <taxon>Dikarya</taxon>
        <taxon>Ascomycota</taxon>
        <taxon>Pezizomycotina</taxon>
        <taxon>Sordariomycetes</taxon>
        <taxon>Hypocreomycetidae</taxon>
        <taxon>Glomerellales</taxon>
        <taxon>Plectosphaerellaceae</taxon>
        <taxon>Plectosphaerella</taxon>
    </lineage>
</organism>
<comment type="caution">
    <text evidence="2">The sequence shown here is derived from an EMBL/GenBank/DDBJ whole genome shotgun (WGS) entry which is preliminary data.</text>
</comment>
<dbReference type="OrthoDB" id="10493835at2759"/>
<keyword evidence="3" id="KW-1185">Reference proteome</keyword>
<proteinExistence type="predicted"/>
<name>A0A8K0X430_9PEZI</name>
<protein>
    <submittedName>
        <fullName evidence="2">Uncharacterized protein</fullName>
    </submittedName>
</protein>
<dbReference type="AlphaFoldDB" id="A0A8K0X430"/>
<evidence type="ECO:0000256" key="1">
    <source>
        <dbReference type="SAM" id="SignalP"/>
    </source>
</evidence>
<feature type="chain" id="PRO_5035427602" evidence="1">
    <location>
        <begin position="21"/>
        <end position="123"/>
    </location>
</feature>
<gene>
    <name evidence="2" type="ORF">B0T11DRAFT_300305</name>
</gene>